<evidence type="ECO:0000256" key="1">
    <source>
        <dbReference type="SAM" id="SignalP"/>
    </source>
</evidence>
<organism evidence="2 3">
    <name type="scientific">Sesamum angolense</name>
    <dbReference type="NCBI Taxonomy" id="2727404"/>
    <lineage>
        <taxon>Eukaryota</taxon>
        <taxon>Viridiplantae</taxon>
        <taxon>Streptophyta</taxon>
        <taxon>Embryophyta</taxon>
        <taxon>Tracheophyta</taxon>
        <taxon>Spermatophyta</taxon>
        <taxon>Magnoliopsida</taxon>
        <taxon>eudicotyledons</taxon>
        <taxon>Gunneridae</taxon>
        <taxon>Pentapetalae</taxon>
        <taxon>asterids</taxon>
        <taxon>lamiids</taxon>
        <taxon>Lamiales</taxon>
        <taxon>Pedaliaceae</taxon>
        <taxon>Sesamum</taxon>
    </lineage>
</organism>
<dbReference type="PANTHER" id="PTHR35472:SF3">
    <property type="entry name" value="CLAVATA3_ESR (CLE) GENE FAMILY MEMBER MTCLE05"/>
    <property type="match status" value="1"/>
</dbReference>
<comment type="caution">
    <text evidence="2">The sequence shown here is derived from an EMBL/GenBank/DDBJ whole genome shotgun (WGS) entry which is preliminary data.</text>
</comment>
<dbReference type="AlphaFoldDB" id="A0AAE2BZL2"/>
<feature type="signal peptide" evidence="1">
    <location>
        <begin position="1"/>
        <end position="25"/>
    </location>
</feature>
<dbReference type="PANTHER" id="PTHR35472">
    <property type="match status" value="1"/>
</dbReference>
<keyword evidence="3" id="KW-1185">Reference proteome</keyword>
<gene>
    <name evidence="2" type="ORF">Sango_0726700</name>
</gene>
<reference evidence="2" key="1">
    <citation type="submission" date="2020-06" db="EMBL/GenBank/DDBJ databases">
        <authorList>
            <person name="Li T."/>
            <person name="Hu X."/>
            <person name="Zhang T."/>
            <person name="Song X."/>
            <person name="Zhang H."/>
            <person name="Dai N."/>
            <person name="Sheng W."/>
            <person name="Hou X."/>
            <person name="Wei L."/>
        </authorList>
    </citation>
    <scope>NUCLEOTIDE SEQUENCE</scope>
    <source>
        <strain evidence="2">K16</strain>
        <tissue evidence="2">Leaf</tissue>
    </source>
</reference>
<dbReference type="EMBL" id="JACGWL010000004">
    <property type="protein sequence ID" value="KAK4403581.1"/>
    <property type="molecule type" value="Genomic_DNA"/>
</dbReference>
<keyword evidence="1" id="KW-0732">Signal</keyword>
<protein>
    <submittedName>
        <fullName evidence="2">Uncharacterized protein</fullName>
    </submittedName>
</protein>
<evidence type="ECO:0000313" key="2">
    <source>
        <dbReference type="EMBL" id="KAK4403581.1"/>
    </source>
</evidence>
<evidence type="ECO:0000313" key="3">
    <source>
        <dbReference type="Proteomes" id="UP001289374"/>
    </source>
</evidence>
<name>A0AAE2BZL2_9LAMI</name>
<accession>A0AAE2BZL2</accession>
<sequence>MRIPTASNLFKIFIILLVLTPISNCRDISVPASEESELRIRARFNSFFLKHFSAVPHYADPEKNKHKKLHVVVRRLVPQGPNPLHN</sequence>
<dbReference type="Proteomes" id="UP001289374">
    <property type="component" value="Unassembled WGS sequence"/>
</dbReference>
<proteinExistence type="predicted"/>
<feature type="chain" id="PRO_5042068930" evidence="1">
    <location>
        <begin position="26"/>
        <end position="86"/>
    </location>
</feature>
<reference evidence="2" key="2">
    <citation type="journal article" date="2024" name="Plant">
        <title>Genomic evolution and insights into agronomic trait innovations of Sesamum species.</title>
        <authorList>
            <person name="Miao H."/>
            <person name="Wang L."/>
            <person name="Qu L."/>
            <person name="Liu H."/>
            <person name="Sun Y."/>
            <person name="Le M."/>
            <person name="Wang Q."/>
            <person name="Wei S."/>
            <person name="Zheng Y."/>
            <person name="Lin W."/>
            <person name="Duan Y."/>
            <person name="Cao H."/>
            <person name="Xiong S."/>
            <person name="Wang X."/>
            <person name="Wei L."/>
            <person name="Li C."/>
            <person name="Ma Q."/>
            <person name="Ju M."/>
            <person name="Zhao R."/>
            <person name="Li G."/>
            <person name="Mu C."/>
            <person name="Tian Q."/>
            <person name="Mei H."/>
            <person name="Zhang T."/>
            <person name="Gao T."/>
            <person name="Zhang H."/>
        </authorList>
    </citation>
    <scope>NUCLEOTIDE SEQUENCE</scope>
    <source>
        <strain evidence="2">K16</strain>
    </source>
</reference>
<dbReference type="InterPro" id="IPR055317">
    <property type="entry name" value="CLE14-like"/>
</dbReference>